<dbReference type="Gene3D" id="2.60.40.10">
    <property type="entry name" value="Immunoglobulins"/>
    <property type="match status" value="9"/>
</dbReference>
<feature type="region of interest" description="Disordered" evidence="4">
    <location>
        <begin position="1825"/>
        <end position="1845"/>
    </location>
</feature>
<reference evidence="7 8" key="1">
    <citation type="journal article" date="2023" name="Int. J. Syst. Evol. Microbiol.">
        <title>Lactiplantibacillus brownii sp. nov., a novel psychrotolerant species isolated from sauerkraut.</title>
        <authorList>
            <person name="Heng Y.C."/>
            <person name="Silvaraju S."/>
            <person name="Lee J.K.Y."/>
            <person name="Kittelmann S."/>
        </authorList>
    </citation>
    <scope>NUCLEOTIDE SEQUENCE [LARGE SCALE GENOMIC DNA]</scope>
    <source>
        <strain evidence="7 8">WILCCON 0030</strain>
    </source>
</reference>
<dbReference type="EMBL" id="JAVCWF010000001">
    <property type="protein sequence ID" value="MDQ7936882.1"/>
    <property type="molecule type" value="Genomic_DNA"/>
</dbReference>
<protein>
    <submittedName>
        <fullName evidence="7">SpaA isopeptide-forming pilin-related protein</fullName>
    </submittedName>
</protein>
<feature type="domain" description="SpaA-like prealbumin fold" evidence="6">
    <location>
        <begin position="1336"/>
        <end position="1415"/>
    </location>
</feature>
<dbReference type="RefSeq" id="WP_308702670.1">
    <property type="nucleotide sequence ID" value="NZ_AP027463.1"/>
</dbReference>
<feature type="domain" description="SpaA-like prealbumin fold" evidence="6">
    <location>
        <begin position="1234"/>
        <end position="1314"/>
    </location>
</feature>
<feature type="domain" description="SpaA-like prealbumin fold" evidence="6">
    <location>
        <begin position="1536"/>
        <end position="1617"/>
    </location>
</feature>
<dbReference type="InterPro" id="IPR041033">
    <property type="entry name" value="SpaA_PFL_dom_1"/>
</dbReference>
<dbReference type="PANTHER" id="PTHR36108">
    <property type="entry name" value="COLOSSIN-B-RELATED"/>
    <property type="match status" value="1"/>
</dbReference>
<dbReference type="InterPro" id="IPR013783">
    <property type="entry name" value="Ig-like_fold"/>
</dbReference>
<evidence type="ECO:0000256" key="1">
    <source>
        <dbReference type="ARBA" id="ARBA00007257"/>
    </source>
</evidence>
<comment type="similarity">
    <text evidence="1">Belongs to the serine-aspartate repeat-containing protein (SDr) family.</text>
</comment>
<feature type="domain" description="SpaA-like prealbumin fold" evidence="6">
    <location>
        <begin position="1640"/>
        <end position="1718"/>
    </location>
</feature>
<feature type="domain" description="SpaA-like prealbumin fold" evidence="6">
    <location>
        <begin position="1025"/>
        <end position="1114"/>
    </location>
</feature>
<organism evidence="7 8">
    <name type="scientific">Lactiplantibacillus brownii</name>
    <dbReference type="NCBI Taxonomy" id="3069269"/>
    <lineage>
        <taxon>Bacteria</taxon>
        <taxon>Bacillati</taxon>
        <taxon>Bacillota</taxon>
        <taxon>Bacilli</taxon>
        <taxon>Lactobacillales</taxon>
        <taxon>Lactobacillaceae</taxon>
        <taxon>Lactiplantibacillus</taxon>
    </lineage>
</organism>
<dbReference type="Pfam" id="PF17802">
    <property type="entry name" value="SpaA"/>
    <property type="match status" value="9"/>
</dbReference>
<keyword evidence="5" id="KW-0472">Membrane</keyword>
<keyword evidence="5" id="KW-1133">Transmembrane helix</keyword>
<sequence>MVQKKGKIANILMALLLMLQVLVMPIGVISADTTTGASTVSGGLELFNVRDDVNRPTDIVQINDFDSQYKVAAKLNNQTGTDFDGGKIRIKLNRRDFREPTADGLAKPADNEFADKLASSQVITTDSKDWIIEYTLKKVSPGENLEIPSVVQSLNPNVDQTPGTINEEIVDSHDHVLTTASKNYKIDSRPVTGTDFSMWSSGGLLYYYNYQGKENQVTANDDGSYTTLADRKIGMYLSNSKYSFDSRQIVVTMDLSKLKLLRFDTDAPNGWTYDAATKKATRTCTYSALVDSSSNKRNLPLVLPKGTRIDLDQYGRYYDPLSYDLQYVGSKTPIVTGRKGNAEVSLKSGQNWNPRPDGHGVNNATGQNRTYVGDANAKTKVRYSVEAAGQIPDGGYQRIPAGVSLPVKALKGMLPTDFYQDNVLQGFSLKTGQTLNLPGMTNNHLYGINADGSEDLLKDNLGATPWDATQISKKYQGFELKFDQPIMVKNPDAAFGFNIIASITEKSIQDFRNNPSQLFRDYGLGKFYGNYHGYYQDEYEPGWSYNYFSLNKYNDKNSQPALIRSDDHSDQVSVVNGHDFTLKRSFYLQNNYANTPMENAKVYFLVPEHLRLAADQSGLQGLTNVQIISNFHNSGRTAITGDLTPVETQYGFTTHSISLSLDAAQLRQGDNYQIEGYVVYNNNDGSYDLSNPAGTKSIVTPKLASDPYQLYTDTKDPTKGLKLANMTLNYMPIAGLKVTNLVAKGDGGYSSDLGAYGYAGDTIKYRTNLYNGYSEVVKNIGLVDYLPVAGINGSKFDVKLAGPVTVTNKTASTASPIDYQQAFKVYYATTKPSYGAGDYSHSVIWRTQSQMAPTDYPKVTMVKMMLDPNIPFDPKAEVNFDYPAQMTSAATPENSQAINQVQLINGSGGYYNVNQAKVTMNYPVNAVQTTKVDSVSQKPLYGAQFRLLDSTGKAIGTQLYETNASGKFQISALKAGKYYLEEVAAPTGYILPQGDEAKTPFTIGTTANTPTIVKITNISKATPEGNVLIKNQDTATGKLLNGGSFSLNRVNAVGETTVDPNLVIKTSGQLSHAGLLPGKYRIRQNTAPNGYLLNSQAFDFTVNSGETSTVLVKNSMIPAPIKGQLTIINHEKNQPTKLIAGSEFELIDQSTGKQVGTKLITDKNGRIVQKDLPVGEYQLKQVSVPAGYVLNTDTQTVKISKDNPTITAKFENDLKPVTPVPVKGQLTVINHEKNQPTKLIAGSEFELIDQKTGKQVAGKLVTDKNGQIVQKDLPAGEYQLKQVSVPAGYVLNTESQTITISKDQPTVTTKFTNKLKPVTPESVKGQLTITNHEKNQPSKQIIGSEFELTDHSTGKRVAAKLVTDKNGQIVQKDLPAGEYQVKQVSVPAGYVLNTDTQTVKISKDNPTVTAKFENDLKPVTPVPVKGQLTVINHEKNQPTKLIAGSEFALIDSSTGKKVGEKLVTDKNGQIVQKDLPAGEYQLKQVAVPAGYVLNTESQTVKISKDTSKVTAKFENEAKSVTPVPVKGQLTIINHENNQPSKLIIGSKFELINQKTGKQVASKLVTGKNGQVVQKDLPAGEYQLKQVSVPAGYVLNTESQTITISKDQPTVTTKFTNDLKPVTPASVKGQLTIINHAKNQPSKLIAGSEFKLIDQNTGKQVAGKLVTDKNGQVMQANLPAGEYQLKQVSVPAGYTLNTESQTITISKDQPTVTAKFVNEAKTVTTASVKGQLTIINHEKNQPSKLIAGSEFALINQSTGKQVAGNLITDKNGQIVQKELPEGSYQLKQVSVPSGYLMNSDRQVVTISKDTPKVTIKVVNEAKPIVSKPTVKKPQQPTAEASAKSSSKASAKSSAVASVKSAATTQPASSKSKAAAISRSSKTKHLPQSNEQLSIGLLVLGILLLVVVLAYAWKKGKSSKR</sequence>
<feature type="compositionally biased region" description="Low complexity" evidence="4">
    <location>
        <begin position="1859"/>
        <end position="1878"/>
    </location>
</feature>
<keyword evidence="5" id="KW-0812">Transmembrane</keyword>
<evidence type="ECO:0000256" key="5">
    <source>
        <dbReference type="SAM" id="Phobius"/>
    </source>
</evidence>
<keyword evidence="8" id="KW-1185">Reference proteome</keyword>
<evidence type="ECO:0000313" key="8">
    <source>
        <dbReference type="Proteomes" id="UP001227831"/>
    </source>
</evidence>
<evidence type="ECO:0000256" key="2">
    <source>
        <dbReference type="ARBA" id="ARBA00022525"/>
    </source>
</evidence>
<name>A0ABU1A7F9_9LACO</name>
<feature type="transmembrane region" description="Helical" evidence="5">
    <location>
        <begin position="1891"/>
        <end position="1911"/>
    </location>
</feature>
<feature type="domain" description="SpaA-like prealbumin fold" evidence="6">
    <location>
        <begin position="926"/>
        <end position="1017"/>
    </location>
</feature>
<proteinExistence type="inferred from homology"/>
<feature type="region of interest" description="Disordered" evidence="4">
    <location>
        <begin position="349"/>
        <end position="368"/>
    </location>
</feature>
<dbReference type="Proteomes" id="UP001227831">
    <property type="component" value="Unassembled WGS sequence"/>
</dbReference>
<feature type="domain" description="SpaA-like prealbumin fold" evidence="6">
    <location>
        <begin position="1133"/>
        <end position="1213"/>
    </location>
</feature>
<dbReference type="SUPFAM" id="SSF49478">
    <property type="entry name" value="Cna protein B-type domain"/>
    <property type="match status" value="7"/>
</dbReference>
<accession>A0ABU1A7F9</accession>
<dbReference type="PANTHER" id="PTHR36108:SF13">
    <property type="entry name" value="COLOSSIN-B-RELATED"/>
    <property type="match status" value="1"/>
</dbReference>
<keyword evidence="2" id="KW-0964">Secreted</keyword>
<evidence type="ECO:0000256" key="4">
    <source>
        <dbReference type="SAM" id="MobiDB-lite"/>
    </source>
</evidence>
<feature type="region of interest" description="Disordered" evidence="4">
    <location>
        <begin position="1859"/>
        <end position="1883"/>
    </location>
</feature>
<keyword evidence="3" id="KW-0732">Signal</keyword>
<evidence type="ECO:0000313" key="7">
    <source>
        <dbReference type="EMBL" id="MDQ7936882.1"/>
    </source>
</evidence>
<comment type="caution">
    <text evidence="7">The sequence shown here is derived from an EMBL/GenBank/DDBJ whole genome shotgun (WGS) entry which is preliminary data.</text>
</comment>
<gene>
    <name evidence="7" type="ORF">RA086_04400</name>
</gene>
<feature type="domain" description="SpaA-like prealbumin fold" evidence="6">
    <location>
        <begin position="1436"/>
        <end position="1516"/>
    </location>
</feature>
<feature type="domain" description="SpaA-like prealbumin fold" evidence="6">
    <location>
        <begin position="1740"/>
        <end position="1819"/>
    </location>
</feature>
<evidence type="ECO:0000259" key="6">
    <source>
        <dbReference type="Pfam" id="PF17802"/>
    </source>
</evidence>
<evidence type="ECO:0000256" key="3">
    <source>
        <dbReference type="ARBA" id="ARBA00022729"/>
    </source>
</evidence>